<gene>
    <name evidence="1" type="ORF">FL622_11225</name>
</gene>
<protein>
    <submittedName>
        <fullName evidence="1">Uncharacterized protein</fullName>
    </submittedName>
</protein>
<sequence length="60" mass="6948">MHQQKLSLGRAGYEFAGFSPERWETLRRIAGERCEAARWREEQKARGICPAIKIMEDLIG</sequence>
<dbReference type="AlphaFoldDB" id="A0A550JBN0"/>
<proteinExistence type="predicted"/>
<dbReference type="Proteomes" id="UP000317155">
    <property type="component" value="Unassembled WGS sequence"/>
</dbReference>
<dbReference type="EMBL" id="VJVV01000007">
    <property type="protein sequence ID" value="TRO80649.1"/>
    <property type="molecule type" value="Genomic_DNA"/>
</dbReference>
<evidence type="ECO:0000313" key="2">
    <source>
        <dbReference type="Proteomes" id="UP000317155"/>
    </source>
</evidence>
<dbReference type="RefSeq" id="WP_092058314.1">
    <property type="nucleotide sequence ID" value="NZ_FOJJ01000039.1"/>
</dbReference>
<accession>A0A550JBN0</accession>
<reference evidence="1 2" key="1">
    <citation type="submission" date="2019-07" db="EMBL/GenBank/DDBJ databases">
        <title>Insights of Desulfuromonas acetexigens electromicrobiology.</title>
        <authorList>
            <person name="Katuri K."/>
            <person name="Sapireddy V."/>
            <person name="Shaw D.R."/>
            <person name="Saikaly P."/>
        </authorList>
    </citation>
    <scope>NUCLEOTIDE SEQUENCE [LARGE SCALE GENOMIC DNA]</scope>
    <source>
        <strain evidence="1 2">2873</strain>
    </source>
</reference>
<keyword evidence="2" id="KW-1185">Reference proteome</keyword>
<organism evidence="1 2">
    <name type="scientific">Trichloromonas acetexigens</name>
    <dbReference type="NCBI Taxonomy" id="38815"/>
    <lineage>
        <taxon>Bacteria</taxon>
        <taxon>Pseudomonadati</taxon>
        <taxon>Thermodesulfobacteriota</taxon>
        <taxon>Desulfuromonadia</taxon>
        <taxon>Desulfuromonadales</taxon>
        <taxon>Trichloromonadaceae</taxon>
        <taxon>Trichloromonas</taxon>
    </lineage>
</organism>
<evidence type="ECO:0000313" key="1">
    <source>
        <dbReference type="EMBL" id="TRO80649.1"/>
    </source>
</evidence>
<comment type="caution">
    <text evidence="1">The sequence shown here is derived from an EMBL/GenBank/DDBJ whole genome shotgun (WGS) entry which is preliminary data.</text>
</comment>
<name>A0A550JBN0_9BACT</name>